<evidence type="ECO:0000256" key="6">
    <source>
        <dbReference type="ARBA" id="ARBA00023170"/>
    </source>
</evidence>
<dbReference type="GO" id="GO:0004930">
    <property type="term" value="F:G protein-coupled receptor activity"/>
    <property type="evidence" value="ECO:0007669"/>
    <property type="project" value="UniProtKB-KW"/>
</dbReference>
<feature type="transmembrane region" description="Helical" evidence="8">
    <location>
        <begin position="141"/>
        <end position="162"/>
    </location>
</feature>
<dbReference type="SUPFAM" id="SSF81321">
    <property type="entry name" value="Family A G protein-coupled receptor-like"/>
    <property type="match status" value="1"/>
</dbReference>
<dbReference type="PANTHER" id="PTHR24243:SF233">
    <property type="entry name" value="THYROTROPIN-RELEASING HORMONE RECEPTOR"/>
    <property type="match status" value="1"/>
</dbReference>
<keyword evidence="7" id="KW-0807">Transducer</keyword>
<name>A0A267FME0_9PLAT</name>
<evidence type="ECO:0000256" key="4">
    <source>
        <dbReference type="ARBA" id="ARBA00023040"/>
    </source>
</evidence>
<evidence type="ECO:0000313" key="10">
    <source>
        <dbReference type="EMBL" id="PAA74965.1"/>
    </source>
</evidence>
<organism evidence="10 11">
    <name type="scientific">Macrostomum lignano</name>
    <dbReference type="NCBI Taxonomy" id="282301"/>
    <lineage>
        <taxon>Eukaryota</taxon>
        <taxon>Metazoa</taxon>
        <taxon>Spiralia</taxon>
        <taxon>Lophotrochozoa</taxon>
        <taxon>Platyhelminthes</taxon>
        <taxon>Rhabditophora</taxon>
        <taxon>Macrostomorpha</taxon>
        <taxon>Macrostomida</taxon>
        <taxon>Macrostomidae</taxon>
        <taxon>Macrostomum</taxon>
    </lineage>
</organism>
<dbReference type="Gene3D" id="1.20.1070.10">
    <property type="entry name" value="Rhodopsin 7-helix transmembrane proteins"/>
    <property type="match status" value="1"/>
</dbReference>
<evidence type="ECO:0000256" key="5">
    <source>
        <dbReference type="ARBA" id="ARBA00023136"/>
    </source>
</evidence>
<gene>
    <name evidence="10" type="ORF">BOX15_Mlig025190g1</name>
</gene>
<evidence type="ECO:0000256" key="2">
    <source>
        <dbReference type="ARBA" id="ARBA00022692"/>
    </source>
</evidence>
<dbReference type="PROSITE" id="PS50262">
    <property type="entry name" value="G_PROTEIN_RECEP_F1_2"/>
    <property type="match status" value="1"/>
</dbReference>
<keyword evidence="6" id="KW-0675">Receptor</keyword>
<dbReference type="Proteomes" id="UP000215902">
    <property type="component" value="Unassembled WGS sequence"/>
</dbReference>
<proteinExistence type="predicted"/>
<comment type="caution">
    <text evidence="10">The sequence shown here is derived from an EMBL/GenBank/DDBJ whole genome shotgun (WGS) entry which is preliminary data.</text>
</comment>
<keyword evidence="11" id="KW-1185">Reference proteome</keyword>
<keyword evidence="3 8" id="KW-1133">Transmembrane helix</keyword>
<dbReference type="AlphaFoldDB" id="A0A267FME0"/>
<keyword evidence="5 8" id="KW-0472">Membrane</keyword>
<sequence>MNNGTSVSNSSECIGCPCHEIQQAWENYHAWYQTIICCIGVIANVLILATLLAARISHSCHVYVLALTLADLVYCLCRLAIYHYSRLPQGVMELWLCRALFTAYNVGRGFGNWLMVLLAADRLRVVASPLRTHAKGRRTQFAVACTGALCVTVLAVNLPRFFYTVQFRDVYYQGKWYMPYCYLLLTDLSLALRGAELALTIHVPVVANAVINIVLCYCIWDMRKRRRRLSQVPSSVRRSRQATSSTDDAERQLTQMLLATSIMHSVFSLPIACLEAVNLKQAFVRTNDYFLYLCINYGLSLFYSWQVFINLPIYLLYNTAFKQQFLRLLLPCCFRGGNDGGLHSRKNVPTVASSVSETNM</sequence>
<evidence type="ECO:0000256" key="8">
    <source>
        <dbReference type="SAM" id="Phobius"/>
    </source>
</evidence>
<comment type="subcellular location">
    <subcellularLocation>
        <location evidence="1">Membrane</location>
        <topology evidence="1">Multi-pass membrane protein</topology>
    </subcellularLocation>
</comment>
<accession>A0A267FME0</accession>
<dbReference type="Pfam" id="PF00001">
    <property type="entry name" value="7tm_1"/>
    <property type="match status" value="1"/>
</dbReference>
<evidence type="ECO:0000313" key="11">
    <source>
        <dbReference type="Proteomes" id="UP000215902"/>
    </source>
</evidence>
<feature type="transmembrane region" description="Helical" evidence="8">
    <location>
        <begin position="289"/>
        <end position="317"/>
    </location>
</feature>
<evidence type="ECO:0000259" key="9">
    <source>
        <dbReference type="PROSITE" id="PS50262"/>
    </source>
</evidence>
<feature type="transmembrane region" description="Helical" evidence="8">
    <location>
        <begin position="60"/>
        <end position="81"/>
    </location>
</feature>
<feature type="transmembrane region" description="Helical" evidence="8">
    <location>
        <begin position="101"/>
        <end position="120"/>
    </location>
</feature>
<dbReference type="GO" id="GO:0005886">
    <property type="term" value="C:plasma membrane"/>
    <property type="evidence" value="ECO:0007669"/>
    <property type="project" value="TreeGrafter"/>
</dbReference>
<feature type="domain" description="G-protein coupled receptors family 1 profile" evidence="9">
    <location>
        <begin position="43"/>
        <end position="314"/>
    </location>
</feature>
<dbReference type="InterPro" id="IPR000276">
    <property type="entry name" value="GPCR_Rhodpsn"/>
</dbReference>
<evidence type="ECO:0000256" key="3">
    <source>
        <dbReference type="ARBA" id="ARBA00022989"/>
    </source>
</evidence>
<dbReference type="PANTHER" id="PTHR24243">
    <property type="entry name" value="G-PROTEIN COUPLED RECEPTOR"/>
    <property type="match status" value="1"/>
</dbReference>
<protein>
    <recommendedName>
        <fullName evidence="9">G-protein coupled receptors family 1 profile domain-containing protein</fullName>
    </recommendedName>
</protein>
<keyword evidence="2 8" id="KW-0812">Transmembrane</keyword>
<dbReference type="InterPro" id="IPR017452">
    <property type="entry name" value="GPCR_Rhodpsn_7TM"/>
</dbReference>
<dbReference type="OrthoDB" id="9990906at2759"/>
<feature type="transmembrane region" description="Helical" evidence="8">
    <location>
        <begin position="30"/>
        <end position="53"/>
    </location>
</feature>
<feature type="transmembrane region" description="Helical" evidence="8">
    <location>
        <begin position="197"/>
        <end position="220"/>
    </location>
</feature>
<reference evidence="10 11" key="1">
    <citation type="submission" date="2017-06" db="EMBL/GenBank/DDBJ databases">
        <title>A platform for efficient transgenesis in Macrostomum lignano, a flatworm model organism for stem cell research.</title>
        <authorList>
            <person name="Berezikov E."/>
        </authorList>
    </citation>
    <scope>NUCLEOTIDE SEQUENCE [LARGE SCALE GENOMIC DNA]</scope>
    <source>
        <strain evidence="10">DV1</strain>
        <tissue evidence="10">Whole organism</tissue>
    </source>
</reference>
<keyword evidence="4" id="KW-0297">G-protein coupled receptor</keyword>
<evidence type="ECO:0000256" key="1">
    <source>
        <dbReference type="ARBA" id="ARBA00004141"/>
    </source>
</evidence>
<evidence type="ECO:0000256" key="7">
    <source>
        <dbReference type="ARBA" id="ARBA00023224"/>
    </source>
</evidence>
<dbReference type="STRING" id="282301.A0A267FME0"/>
<dbReference type="EMBL" id="NIVC01000910">
    <property type="protein sequence ID" value="PAA74965.1"/>
    <property type="molecule type" value="Genomic_DNA"/>
</dbReference>